<accession>A0A7I0HTY0</accession>
<keyword evidence="1" id="KW-0145">Chemotaxis</keyword>
<dbReference type="Gene3D" id="1.10.287.950">
    <property type="entry name" value="Methyl-accepting chemotaxis protein"/>
    <property type="match status" value="1"/>
</dbReference>
<organism evidence="7 8">
    <name type="scientific">Leptospira bouyouniensis</name>
    <dbReference type="NCBI Taxonomy" id="2484911"/>
    <lineage>
        <taxon>Bacteria</taxon>
        <taxon>Pseudomonadati</taxon>
        <taxon>Spirochaetota</taxon>
        <taxon>Spirochaetia</taxon>
        <taxon>Leptospirales</taxon>
        <taxon>Leptospiraceae</taxon>
        <taxon>Leptospira</taxon>
    </lineage>
</organism>
<evidence type="ECO:0000259" key="5">
    <source>
        <dbReference type="PROSITE" id="PS50111"/>
    </source>
</evidence>
<feature type="domain" description="Methyl-accepting transducer" evidence="5">
    <location>
        <begin position="386"/>
        <end position="643"/>
    </location>
</feature>
<dbReference type="PANTHER" id="PTHR43531">
    <property type="entry name" value="PROTEIN ICFG"/>
    <property type="match status" value="1"/>
</dbReference>
<evidence type="ECO:0000313" key="8">
    <source>
        <dbReference type="Proteomes" id="UP000297641"/>
    </source>
</evidence>
<evidence type="ECO:0000256" key="3">
    <source>
        <dbReference type="PROSITE-ProRule" id="PRU00284"/>
    </source>
</evidence>
<gene>
    <name evidence="7" type="ORF">EHQ43_08230</name>
</gene>
<keyword evidence="4" id="KW-0812">Transmembrane</keyword>
<dbReference type="SMART" id="SM00304">
    <property type="entry name" value="HAMP"/>
    <property type="match status" value="1"/>
</dbReference>
<comment type="caution">
    <text evidence="7">The sequence shown here is derived from an EMBL/GenBank/DDBJ whole genome shotgun (WGS) entry which is preliminary data.</text>
</comment>
<dbReference type="GO" id="GO:0007165">
    <property type="term" value="P:signal transduction"/>
    <property type="evidence" value="ECO:0007669"/>
    <property type="project" value="UniProtKB-KW"/>
</dbReference>
<keyword evidence="4" id="KW-0472">Membrane</keyword>
<sequence>MSSYLSNVSIRLRIFLLPLPILIFLLILLFLFLRSQNHDIEFTSKELKGIQILKPVYTVLKVGLTKLKIGNETTDELVPIVTEGTKQILESGILTEEIVQIKEWNQDVKVKSFDAKTAREFIDHTQKLAVKIGDFSHLILDPELDSYYQMEIILFQIPELWKHVAVLKEVIRDEYLGDNRKNKQFLNTSFTKAILSINGIETICVNITNSNTKTLESSKKYQEKINQNIIEVKTKCNTYVNELQNIFLKDTIKPESADKLFTIIHQGTSIGSDIQNNSIIILENIIRDRLTEQKWQRLINVIIVFVALSLSIILILFIFRSINIPLKSVLTKINELSSGDADLTKQLPTFGKNEIGEITVSINLFLSKLNEIMIQLKHSVSQVEKISEQLKKDALTVSDNATGLASTTEESAASLEELSSSFEVMFASISDETKNISKIADEILNIEYSIVNIEKELSQLSIESVTSTQLADKGNLSIRSTDSSMEEIRLATKEISGIVGLITDISEQTNLLALNASIEAARAGDAGRGFAVVAEEISKLADKTRISVKNIMVLITKSDSAVNTGVYHVNETVKALNEIVGQSIRIQMGIEKLRGEISSQSNSLTKVSHEVKELQSLAESIETSCLEQKRTSEDMVMSVNTLSGNAQELAISSEDLNRVSITIGDVAKTISNVANSFATTDEV</sequence>
<keyword evidence="3" id="KW-0807">Transducer</keyword>
<name>A0A7I0HTY0_9LEPT</name>
<dbReference type="InterPro" id="IPR051310">
    <property type="entry name" value="MCP_chemotaxis"/>
</dbReference>
<dbReference type="CDD" id="cd06225">
    <property type="entry name" value="HAMP"/>
    <property type="match status" value="1"/>
</dbReference>
<dbReference type="SUPFAM" id="SSF58104">
    <property type="entry name" value="Methyl-accepting chemotaxis protein (MCP) signaling domain"/>
    <property type="match status" value="1"/>
</dbReference>
<evidence type="ECO:0000259" key="6">
    <source>
        <dbReference type="PROSITE" id="PS50885"/>
    </source>
</evidence>
<dbReference type="EMBL" id="RQFT01000007">
    <property type="protein sequence ID" value="TGL07382.1"/>
    <property type="molecule type" value="Genomic_DNA"/>
</dbReference>
<dbReference type="AlphaFoldDB" id="A0A7I0HTY0"/>
<keyword evidence="4" id="KW-1133">Transmembrane helix</keyword>
<evidence type="ECO:0000256" key="1">
    <source>
        <dbReference type="ARBA" id="ARBA00022500"/>
    </source>
</evidence>
<dbReference type="PROSITE" id="PS50111">
    <property type="entry name" value="CHEMOTAXIS_TRANSDUC_2"/>
    <property type="match status" value="1"/>
</dbReference>
<feature type="domain" description="HAMP" evidence="6">
    <location>
        <begin position="320"/>
        <end position="374"/>
    </location>
</feature>
<dbReference type="GO" id="GO:0005886">
    <property type="term" value="C:plasma membrane"/>
    <property type="evidence" value="ECO:0007669"/>
    <property type="project" value="TreeGrafter"/>
</dbReference>
<dbReference type="GO" id="GO:0006935">
    <property type="term" value="P:chemotaxis"/>
    <property type="evidence" value="ECO:0007669"/>
    <property type="project" value="UniProtKB-KW"/>
</dbReference>
<dbReference type="Proteomes" id="UP000297641">
    <property type="component" value="Unassembled WGS sequence"/>
</dbReference>
<dbReference type="Pfam" id="PF00015">
    <property type="entry name" value="MCPsignal"/>
    <property type="match status" value="1"/>
</dbReference>
<dbReference type="PANTHER" id="PTHR43531:SF11">
    <property type="entry name" value="METHYL-ACCEPTING CHEMOTAXIS PROTEIN 3"/>
    <property type="match status" value="1"/>
</dbReference>
<reference evidence="7 8" key="1">
    <citation type="journal article" date="2019" name="PLoS Negl. Trop. Dis.">
        <title>Revisiting the worldwide diversity of Leptospira species in the environment.</title>
        <authorList>
            <person name="Vincent A.T."/>
            <person name="Schiettekatte O."/>
            <person name="Bourhy P."/>
            <person name="Veyrier F.J."/>
            <person name="Picardeau M."/>
        </authorList>
    </citation>
    <scope>NUCLEOTIDE SEQUENCE [LARGE SCALE GENOMIC DNA]</scope>
    <source>
        <strain evidence="7 8">201800273</strain>
    </source>
</reference>
<evidence type="ECO:0000256" key="2">
    <source>
        <dbReference type="ARBA" id="ARBA00029447"/>
    </source>
</evidence>
<feature type="transmembrane region" description="Helical" evidence="4">
    <location>
        <begin position="298"/>
        <end position="319"/>
    </location>
</feature>
<dbReference type="RefSeq" id="WP_135770703.1">
    <property type="nucleotide sequence ID" value="NZ_RQFT01000007.1"/>
</dbReference>
<proteinExistence type="inferred from homology"/>
<dbReference type="PROSITE" id="PS50885">
    <property type="entry name" value="HAMP"/>
    <property type="match status" value="1"/>
</dbReference>
<dbReference type="SMART" id="SM00283">
    <property type="entry name" value="MA"/>
    <property type="match status" value="1"/>
</dbReference>
<dbReference type="GO" id="GO:0004888">
    <property type="term" value="F:transmembrane signaling receptor activity"/>
    <property type="evidence" value="ECO:0007669"/>
    <property type="project" value="TreeGrafter"/>
</dbReference>
<evidence type="ECO:0000313" key="7">
    <source>
        <dbReference type="EMBL" id="TGL07382.1"/>
    </source>
</evidence>
<dbReference type="Pfam" id="PF00672">
    <property type="entry name" value="HAMP"/>
    <property type="match status" value="1"/>
</dbReference>
<comment type="similarity">
    <text evidence="2">Belongs to the methyl-accepting chemotaxis (MCP) protein family.</text>
</comment>
<evidence type="ECO:0000256" key="4">
    <source>
        <dbReference type="SAM" id="Phobius"/>
    </source>
</evidence>
<protein>
    <submittedName>
        <fullName evidence="7">Methyl-accepting chemotaxis protein</fullName>
    </submittedName>
</protein>
<dbReference type="InterPro" id="IPR003660">
    <property type="entry name" value="HAMP_dom"/>
</dbReference>
<feature type="transmembrane region" description="Helical" evidence="4">
    <location>
        <begin position="12"/>
        <end position="33"/>
    </location>
</feature>
<dbReference type="InterPro" id="IPR004089">
    <property type="entry name" value="MCPsignal_dom"/>
</dbReference>